<name>A0A7W6M8M4_9RHOB</name>
<dbReference type="InterPro" id="IPR027417">
    <property type="entry name" value="P-loop_NTPase"/>
</dbReference>
<protein>
    <submittedName>
        <fullName evidence="2">Uncharacterized protein</fullName>
    </submittedName>
</protein>
<evidence type="ECO:0000313" key="2">
    <source>
        <dbReference type="EMBL" id="MBB4174484.1"/>
    </source>
</evidence>
<proteinExistence type="predicted"/>
<dbReference type="EMBL" id="JACIFU010000002">
    <property type="protein sequence ID" value="MBB4174484.1"/>
    <property type="molecule type" value="Genomic_DNA"/>
</dbReference>
<feature type="region of interest" description="Disordered" evidence="1">
    <location>
        <begin position="306"/>
        <end position="334"/>
    </location>
</feature>
<gene>
    <name evidence="2" type="ORF">GGR93_002257</name>
</gene>
<dbReference type="AlphaFoldDB" id="A0A7W6M8M4"/>
<sequence>MTALTPATWPDGAATWKRLGRTFMDVILHLGAHRTATTTFQHYMRDHHDRLAADDVCFWGPHRTRRSVFPGLFRSSTAPKGRNVAQRAEGRIRMFAKQAQGKGVRQLLVSDENLLGTCIQNIRTGRLYPAAGERTARISAAFGGRLRRIVLSIRSPDLWWASAAAMTVSRGHPIPTKAKFAAIADHPRSWRDVIADLACAAPGAEIEVLLFEDTAGTPDRVLSSALEAEVPRDRSKRWMNRSLDLPHLRQILKEQGGDMSLLPDAAGRWQPFTTAQAAQLRENYADDLHWLVAGADGLARLTENTHRKRSDISLPSGVMQKGQGYDEGQLAQHR</sequence>
<keyword evidence="3" id="KW-1185">Reference proteome</keyword>
<evidence type="ECO:0000256" key="1">
    <source>
        <dbReference type="SAM" id="MobiDB-lite"/>
    </source>
</evidence>
<dbReference type="RefSeq" id="WP_241461342.1">
    <property type="nucleotide sequence ID" value="NZ_JACIFU010000002.1"/>
</dbReference>
<dbReference type="Proteomes" id="UP000565745">
    <property type="component" value="Unassembled WGS sequence"/>
</dbReference>
<reference evidence="2 3" key="1">
    <citation type="submission" date="2020-08" db="EMBL/GenBank/DDBJ databases">
        <title>Genomic Encyclopedia of Type Strains, Phase IV (KMG-IV): sequencing the most valuable type-strain genomes for metagenomic binning, comparative biology and taxonomic classification.</title>
        <authorList>
            <person name="Goeker M."/>
        </authorList>
    </citation>
    <scope>NUCLEOTIDE SEQUENCE [LARGE SCALE GENOMIC DNA]</scope>
    <source>
        <strain evidence="2 3">DSM 101015</strain>
    </source>
</reference>
<organism evidence="2 3">
    <name type="scientific">Sulfitobacter noctilucicola</name>
    <dbReference type="NCBI Taxonomy" id="1342301"/>
    <lineage>
        <taxon>Bacteria</taxon>
        <taxon>Pseudomonadati</taxon>
        <taxon>Pseudomonadota</taxon>
        <taxon>Alphaproteobacteria</taxon>
        <taxon>Rhodobacterales</taxon>
        <taxon>Roseobacteraceae</taxon>
        <taxon>Sulfitobacter</taxon>
    </lineage>
</organism>
<dbReference type="SUPFAM" id="SSF52540">
    <property type="entry name" value="P-loop containing nucleoside triphosphate hydrolases"/>
    <property type="match status" value="1"/>
</dbReference>
<accession>A0A7W6M8M4</accession>
<comment type="caution">
    <text evidence="2">The sequence shown here is derived from an EMBL/GenBank/DDBJ whole genome shotgun (WGS) entry which is preliminary data.</text>
</comment>
<evidence type="ECO:0000313" key="3">
    <source>
        <dbReference type="Proteomes" id="UP000565745"/>
    </source>
</evidence>